<proteinExistence type="predicted"/>
<organism evidence="3 4">
    <name type="scientific">Thalassiosira oceanica</name>
    <name type="common">Marine diatom</name>
    <dbReference type="NCBI Taxonomy" id="159749"/>
    <lineage>
        <taxon>Eukaryota</taxon>
        <taxon>Sar</taxon>
        <taxon>Stramenopiles</taxon>
        <taxon>Ochrophyta</taxon>
        <taxon>Bacillariophyta</taxon>
        <taxon>Coscinodiscophyceae</taxon>
        <taxon>Thalassiosirophycidae</taxon>
        <taxon>Thalassiosirales</taxon>
        <taxon>Thalassiosiraceae</taxon>
        <taxon>Thalassiosira</taxon>
    </lineage>
</organism>
<name>K0SJH4_THAOC</name>
<dbReference type="PANTHER" id="PTHR15492">
    <property type="entry name" value="CYCLIN D1-BINDING PROTEIN 1"/>
    <property type="match status" value="1"/>
</dbReference>
<comment type="caution">
    <text evidence="3">The sequence shown here is derived from an EMBL/GenBank/DDBJ whole genome shotgun (WGS) entry which is preliminary data.</text>
</comment>
<keyword evidence="4" id="KW-1185">Reference proteome</keyword>
<dbReference type="OrthoDB" id="41588at2759"/>
<dbReference type="PANTHER" id="PTHR15492:SF1">
    <property type="entry name" value="CYCLIN-D1-BINDING PROTEIN 1"/>
    <property type="match status" value="1"/>
</dbReference>
<evidence type="ECO:0000313" key="3">
    <source>
        <dbReference type="EMBL" id="EJK66433.1"/>
    </source>
</evidence>
<dbReference type="InterPro" id="IPR026907">
    <property type="entry name" value="GCIP-like"/>
</dbReference>
<dbReference type="InterPro" id="IPR049317">
    <property type="entry name" value="GCIP-like_N"/>
</dbReference>
<sequence>MSHSKKKSKQRKPRPGKSGASAATGERLNNEVLTSLNRLGDKLSQLDDEQTSPSCPLGDCDVELAVAVAALDLAGGEGDDTTSAATDSEESLPQISSDDEGTLTSPGPALSHWRTLPLQVQSAYQLLSDGADYIHATSTKYTLVAKVDAKEGGNLALELRKGAELVGAGTLLLFSPDCGSSRSLKRYTKQFARAVISSTVALVKSFVDGLAFGAPHDGNNIGAQRTGAVWAACDNLRKVLPRGNRAAMRRELMVWVRDCSESIEEFGGILELGPRDDTCGGEEEGCMTDEDQFTESEMDVARAAVNLMKCSKNVLALVLKACESAGDVVESFVEKSKDGVEAEAVAPEGSSSESGFQRKGETLQCISNLHELGRTVGEGVTNFGVMLYPPLENSSSNEELIREASKMTSSADVNDETDGAMVNTSPLSLQLERQLRAISECIGAIEELRPSITEEVRLAMERLRGALEVRRKEIQEATTSWSEASNLQPSHGADR</sequence>
<reference evidence="3 4" key="1">
    <citation type="journal article" date="2012" name="Genome Biol.">
        <title>Genome and low-iron response of an oceanic diatom adapted to chronic iron limitation.</title>
        <authorList>
            <person name="Lommer M."/>
            <person name="Specht M."/>
            <person name="Roy A.S."/>
            <person name="Kraemer L."/>
            <person name="Andreson R."/>
            <person name="Gutowska M.A."/>
            <person name="Wolf J."/>
            <person name="Bergner S.V."/>
            <person name="Schilhabel M.B."/>
            <person name="Klostermeier U.C."/>
            <person name="Beiko R.G."/>
            <person name="Rosenstiel P."/>
            <person name="Hippler M."/>
            <person name="Laroche J."/>
        </authorList>
    </citation>
    <scope>NUCLEOTIDE SEQUENCE [LARGE SCALE GENOMIC DNA]</scope>
    <source>
        <strain evidence="3 4">CCMP1005</strain>
    </source>
</reference>
<protein>
    <recommendedName>
        <fullName evidence="2">Cyclin-D1-binding protein 1-like N-terminal domain-containing protein</fullName>
    </recommendedName>
</protein>
<dbReference type="Gene3D" id="1.20.1410.10">
    <property type="entry name" value="I/LWEQ domain"/>
    <property type="match status" value="1"/>
</dbReference>
<dbReference type="OMA" id="LMVWVRD"/>
<feature type="region of interest" description="Disordered" evidence="1">
    <location>
        <begin position="76"/>
        <end position="108"/>
    </location>
</feature>
<dbReference type="eggNOG" id="ENOG502SCSZ">
    <property type="taxonomic scope" value="Eukaryota"/>
</dbReference>
<evidence type="ECO:0000256" key="1">
    <source>
        <dbReference type="SAM" id="MobiDB-lite"/>
    </source>
</evidence>
<feature type="region of interest" description="Disordered" evidence="1">
    <location>
        <begin position="1"/>
        <end position="33"/>
    </location>
</feature>
<dbReference type="GO" id="GO:0005634">
    <property type="term" value="C:nucleus"/>
    <property type="evidence" value="ECO:0007669"/>
    <property type="project" value="TreeGrafter"/>
</dbReference>
<gene>
    <name evidence="3" type="ORF">THAOC_12649</name>
</gene>
<feature type="compositionally biased region" description="Basic residues" evidence="1">
    <location>
        <begin position="1"/>
        <end position="15"/>
    </location>
</feature>
<evidence type="ECO:0000313" key="4">
    <source>
        <dbReference type="Proteomes" id="UP000266841"/>
    </source>
</evidence>
<evidence type="ECO:0000259" key="2">
    <source>
        <dbReference type="Pfam" id="PF13324"/>
    </source>
</evidence>
<feature type="domain" description="Cyclin-D1-binding protein 1-like N-terminal" evidence="2">
    <location>
        <begin position="128"/>
        <end position="269"/>
    </location>
</feature>
<feature type="compositionally biased region" description="Polar residues" evidence="1">
    <location>
        <begin position="81"/>
        <end position="96"/>
    </location>
</feature>
<dbReference type="AlphaFoldDB" id="K0SJH4"/>
<accession>K0SJH4</accession>
<dbReference type="EMBL" id="AGNL01014972">
    <property type="protein sequence ID" value="EJK66433.1"/>
    <property type="molecule type" value="Genomic_DNA"/>
</dbReference>
<dbReference type="Proteomes" id="UP000266841">
    <property type="component" value="Unassembled WGS sequence"/>
</dbReference>
<dbReference type="Pfam" id="PF13324">
    <property type="entry name" value="GCIP_N"/>
    <property type="match status" value="1"/>
</dbReference>